<dbReference type="EMBL" id="CP086359">
    <property type="protein sequence ID" value="UNI21108.1"/>
    <property type="molecule type" value="Genomic_DNA"/>
</dbReference>
<proteinExistence type="predicted"/>
<feature type="region of interest" description="Disordered" evidence="1">
    <location>
        <begin position="42"/>
        <end position="79"/>
    </location>
</feature>
<dbReference type="AlphaFoldDB" id="A0A9Q8VCY0"/>
<dbReference type="RefSeq" id="XP_047844589.1">
    <property type="nucleotide sequence ID" value="XM_047988591.1"/>
</dbReference>
<evidence type="ECO:0000256" key="1">
    <source>
        <dbReference type="SAM" id="MobiDB-lite"/>
    </source>
</evidence>
<feature type="chain" id="PRO_5040140711" evidence="2">
    <location>
        <begin position="19"/>
        <end position="212"/>
    </location>
</feature>
<dbReference type="GeneID" id="72069075"/>
<feature type="compositionally biased region" description="Acidic residues" evidence="1">
    <location>
        <begin position="58"/>
        <end position="79"/>
    </location>
</feature>
<feature type="signal peptide" evidence="2">
    <location>
        <begin position="1"/>
        <end position="18"/>
    </location>
</feature>
<organism evidence="3 4">
    <name type="scientific">Purpureocillium takamizusanense</name>
    <dbReference type="NCBI Taxonomy" id="2060973"/>
    <lineage>
        <taxon>Eukaryota</taxon>
        <taxon>Fungi</taxon>
        <taxon>Dikarya</taxon>
        <taxon>Ascomycota</taxon>
        <taxon>Pezizomycotina</taxon>
        <taxon>Sordariomycetes</taxon>
        <taxon>Hypocreomycetidae</taxon>
        <taxon>Hypocreales</taxon>
        <taxon>Ophiocordycipitaceae</taxon>
        <taxon>Purpureocillium</taxon>
    </lineage>
</organism>
<reference evidence="3" key="1">
    <citation type="submission" date="2021-11" db="EMBL/GenBank/DDBJ databases">
        <title>Purpureocillium_takamizusanense_genome.</title>
        <authorList>
            <person name="Nguyen N.-H."/>
        </authorList>
    </citation>
    <scope>NUCLEOTIDE SEQUENCE</scope>
    <source>
        <strain evidence="3">PT3</strain>
    </source>
</reference>
<keyword evidence="2" id="KW-0732">Signal</keyword>
<evidence type="ECO:0000313" key="3">
    <source>
        <dbReference type="EMBL" id="UNI21108.1"/>
    </source>
</evidence>
<protein>
    <submittedName>
        <fullName evidence="3">Uncharacterized protein</fullName>
    </submittedName>
</protein>
<dbReference type="KEGG" id="ptkz:JDV02_007126"/>
<evidence type="ECO:0000313" key="4">
    <source>
        <dbReference type="Proteomes" id="UP000829364"/>
    </source>
</evidence>
<keyword evidence="4" id="KW-1185">Reference proteome</keyword>
<accession>A0A9Q8VCY0</accession>
<dbReference type="Proteomes" id="UP000829364">
    <property type="component" value="Chromosome 6"/>
</dbReference>
<sequence>MRLLALLLVQLHMHTCLAATLRAGRDVAAIEERTTVTTTTVAHVPGGRRNDNNYNNYNDDDDDDDDDDDYSDDNDNDDDISYNRAHNDTMLVPRGETWFHCSEGQDMCWRSGMTRNVFGFMEDHYRDLVSEKKYLNGERLICIPIALGPTGFCLFWERLEKGEYRLGETAKRLLKKLLTCEDKKCGYVAFTDSSARLKIDYVGNVHGCNGIC</sequence>
<gene>
    <name evidence="3" type="ORF">JDV02_007126</name>
</gene>
<evidence type="ECO:0000256" key="2">
    <source>
        <dbReference type="SAM" id="SignalP"/>
    </source>
</evidence>
<dbReference type="OrthoDB" id="4177994at2759"/>
<name>A0A9Q8VCY0_9HYPO</name>